<name>A0A285L506_9NOCA</name>
<keyword evidence="2" id="KW-0472">Membrane</keyword>
<evidence type="ECO:0000256" key="1">
    <source>
        <dbReference type="SAM" id="Coils"/>
    </source>
</evidence>
<dbReference type="RefSeq" id="WP_143861352.1">
    <property type="nucleotide sequence ID" value="NZ_OBEG01000001.1"/>
</dbReference>
<dbReference type="Proteomes" id="UP000219565">
    <property type="component" value="Unassembled WGS sequence"/>
</dbReference>
<sequence length="220" mass="23871">MATPSPSGSAEVEATAENLESSALMRWLSGTVAVFAACTGAVAVFTTENQVGTAALLAIGAYFAITTLIGRFPKLKLGENEIDPSEFRAFKTTIVATTTGLAETKDRLQEAKAETDEKIGQIESEVSDLNERVARAFLSSMSEPMWHNLAKLGSGRFGQYVMGKALDRELRYLRDVGYIDVRSVAQIPPEGDNLSDWVEVTPTGHDFIALRKEIARTDAH</sequence>
<keyword evidence="2" id="KW-0812">Transmembrane</keyword>
<reference evidence="3 4" key="1">
    <citation type="submission" date="2017-09" db="EMBL/GenBank/DDBJ databases">
        <authorList>
            <person name="Ehlers B."/>
            <person name="Leendertz F.H."/>
        </authorList>
    </citation>
    <scope>NUCLEOTIDE SEQUENCE [LARGE SCALE GENOMIC DNA]</scope>
    <source>
        <strain evidence="3 4">DSM 45537</strain>
    </source>
</reference>
<keyword evidence="1" id="KW-0175">Coiled coil</keyword>
<evidence type="ECO:0000313" key="4">
    <source>
        <dbReference type="Proteomes" id="UP000219565"/>
    </source>
</evidence>
<feature type="transmembrane region" description="Helical" evidence="2">
    <location>
        <begin position="27"/>
        <end position="45"/>
    </location>
</feature>
<dbReference type="AlphaFoldDB" id="A0A285L506"/>
<proteinExistence type="predicted"/>
<protein>
    <submittedName>
        <fullName evidence="3">Uncharacterized protein</fullName>
    </submittedName>
</protein>
<gene>
    <name evidence="3" type="ORF">SAMN04244553_1367</name>
</gene>
<feature type="transmembrane region" description="Helical" evidence="2">
    <location>
        <begin position="51"/>
        <end position="70"/>
    </location>
</feature>
<keyword evidence="4" id="KW-1185">Reference proteome</keyword>
<evidence type="ECO:0000313" key="3">
    <source>
        <dbReference type="EMBL" id="SNY78706.1"/>
    </source>
</evidence>
<dbReference type="OrthoDB" id="4952043at2"/>
<accession>A0A285L506</accession>
<organism evidence="3 4">
    <name type="scientific">Nocardia amikacinitolerans</name>
    <dbReference type="NCBI Taxonomy" id="756689"/>
    <lineage>
        <taxon>Bacteria</taxon>
        <taxon>Bacillati</taxon>
        <taxon>Actinomycetota</taxon>
        <taxon>Actinomycetes</taxon>
        <taxon>Mycobacteriales</taxon>
        <taxon>Nocardiaceae</taxon>
        <taxon>Nocardia</taxon>
    </lineage>
</organism>
<dbReference type="EMBL" id="OBEG01000001">
    <property type="protein sequence ID" value="SNY78706.1"/>
    <property type="molecule type" value="Genomic_DNA"/>
</dbReference>
<keyword evidence="2" id="KW-1133">Transmembrane helix</keyword>
<evidence type="ECO:0000256" key="2">
    <source>
        <dbReference type="SAM" id="Phobius"/>
    </source>
</evidence>
<feature type="coiled-coil region" evidence="1">
    <location>
        <begin position="101"/>
        <end position="132"/>
    </location>
</feature>